<dbReference type="InterPro" id="IPR005137">
    <property type="entry name" value="BtpA"/>
</dbReference>
<evidence type="ECO:0000313" key="2">
    <source>
        <dbReference type="EMBL" id="MCU6744813.1"/>
    </source>
</evidence>
<dbReference type="NCBIfam" id="TIGR00259">
    <property type="entry name" value="thylakoid_BtpA"/>
    <property type="match status" value="1"/>
</dbReference>
<protein>
    <submittedName>
        <fullName evidence="2">BtpA/SgcQ family protein</fullName>
    </submittedName>
</protein>
<keyword evidence="3" id="KW-1185">Reference proteome</keyword>
<organism evidence="2 3">
    <name type="scientific">Suilimivivens aceti</name>
    <dbReference type="NCBI Taxonomy" id="2981774"/>
    <lineage>
        <taxon>Bacteria</taxon>
        <taxon>Bacillati</taxon>
        <taxon>Bacillota</taxon>
        <taxon>Clostridia</taxon>
        <taxon>Lachnospirales</taxon>
        <taxon>Lachnospiraceae</taxon>
        <taxon>Suilimivivens</taxon>
    </lineage>
</organism>
<dbReference type="PANTHER" id="PTHR21381:SF3">
    <property type="entry name" value="SGC REGION PROTEIN SGCQ-RELATED"/>
    <property type="match status" value="1"/>
</dbReference>
<dbReference type="EMBL" id="JAOQKJ010000007">
    <property type="protein sequence ID" value="MCU6744813.1"/>
    <property type="molecule type" value="Genomic_DNA"/>
</dbReference>
<reference evidence="2 3" key="1">
    <citation type="journal article" date="2021" name="ISME Commun">
        <title>Automated analysis of genomic sequences facilitates high-throughput and comprehensive description of bacteria.</title>
        <authorList>
            <person name="Hitch T.C.A."/>
        </authorList>
    </citation>
    <scope>NUCLEOTIDE SEQUENCE [LARGE SCALE GENOMIC DNA]</scope>
    <source>
        <strain evidence="2 3">Sanger_18</strain>
    </source>
</reference>
<proteinExistence type="inferred from homology"/>
<name>A0ABT2T3I0_9FIRM</name>
<comment type="similarity">
    <text evidence="1">Belongs to the BtpA family.</text>
</comment>
<accession>A0ABT2T3I0</accession>
<dbReference type="InterPro" id="IPR011060">
    <property type="entry name" value="RibuloseP-bd_barrel"/>
</dbReference>
<dbReference type="PIRSF" id="PIRSF005956">
    <property type="entry name" value="BtpA"/>
    <property type="match status" value="1"/>
</dbReference>
<dbReference type="SUPFAM" id="SSF51366">
    <property type="entry name" value="Ribulose-phoshate binding barrel"/>
    <property type="match status" value="1"/>
</dbReference>
<comment type="caution">
    <text evidence="2">The sequence shown here is derived from an EMBL/GenBank/DDBJ whole genome shotgun (WGS) entry which is preliminary data.</text>
</comment>
<dbReference type="Proteomes" id="UP001652432">
    <property type="component" value="Unassembled WGS sequence"/>
</dbReference>
<evidence type="ECO:0000256" key="1">
    <source>
        <dbReference type="ARBA" id="ARBA00006007"/>
    </source>
</evidence>
<dbReference type="PANTHER" id="PTHR21381">
    <property type="entry name" value="ZGC:162297"/>
    <property type="match status" value="1"/>
</dbReference>
<dbReference type="Pfam" id="PF03437">
    <property type="entry name" value="BtpA"/>
    <property type="match status" value="1"/>
</dbReference>
<gene>
    <name evidence="2" type="ORF">OCV77_09920</name>
</gene>
<sequence>MSWLKEVIGTEKAIIAMLHMQPMPGDPYFDKAKGMKWVIEKAREDLDALQEGGVDAIMFSNEYSLPYLTDVKKETVAAMARVIGELQPEIRIPYGVNVLWDPKASLDLAAATDAKFIREIFTGVYASDFGIWDTNCGETVRHQRAIGAENVKLLFNIVPEAAAYLAARDIKQIAKSTVFNCRPDALCVSGLTAGSATDAGILDEVKKTVPDTVVLANTGCRIDTIEKLLQIADGAVVGTTFKYDGKFENQVDRTRVKAFMDVVKKTRS</sequence>
<dbReference type="RefSeq" id="WP_118798036.1">
    <property type="nucleotide sequence ID" value="NZ_JAOQKJ010000007.1"/>
</dbReference>
<evidence type="ECO:0000313" key="3">
    <source>
        <dbReference type="Proteomes" id="UP001652432"/>
    </source>
</evidence>